<keyword evidence="7" id="KW-0659">Purine metabolism</keyword>
<comment type="pathway">
    <text evidence="4">Purine metabolism; urate degradation; (S)-allantoin from urate: step 3/3.</text>
</comment>
<dbReference type="InterPro" id="IPR017580">
    <property type="entry name" value="OHCU_decarboxylase-1"/>
</dbReference>
<evidence type="ECO:0000256" key="9">
    <source>
        <dbReference type="ARBA" id="ARBA00023140"/>
    </source>
</evidence>
<evidence type="ECO:0000313" key="15">
    <source>
        <dbReference type="EMBL" id="KAK1168312.1"/>
    </source>
</evidence>
<dbReference type="NCBIfam" id="TIGR03164">
    <property type="entry name" value="UHCUDC"/>
    <property type="match status" value="1"/>
</dbReference>
<comment type="function">
    <text evidence="2">Catalyzes the stereoselective decarboxylation of 2-oxo-4-hydroxy-4-carboxy-5-ureidoimidazoline (OHCU) to (S)-allantoin.</text>
</comment>
<dbReference type="Pfam" id="PF09349">
    <property type="entry name" value="OHCU_decarbox"/>
    <property type="match status" value="1"/>
</dbReference>
<dbReference type="EMBL" id="JAGXEW010000009">
    <property type="protein sequence ID" value="KAK1168312.1"/>
    <property type="molecule type" value="Genomic_DNA"/>
</dbReference>
<evidence type="ECO:0000259" key="14">
    <source>
        <dbReference type="Pfam" id="PF09349"/>
    </source>
</evidence>
<dbReference type="InterPro" id="IPR018020">
    <property type="entry name" value="OHCU_decarboxylase"/>
</dbReference>
<evidence type="ECO:0000256" key="7">
    <source>
        <dbReference type="ARBA" id="ARBA00022631"/>
    </source>
</evidence>
<dbReference type="SUPFAM" id="SSF158694">
    <property type="entry name" value="UraD-Like"/>
    <property type="match status" value="1"/>
</dbReference>
<evidence type="ECO:0000256" key="2">
    <source>
        <dbReference type="ARBA" id="ARBA00002506"/>
    </source>
</evidence>
<evidence type="ECO:0000256" key="8">
    <source>
        <dbReference type="ARBA" id="ARBA00022793"/>
    </source>
</evidence>
<keyword evidence="16" id="KW-1185">Reference proteome</keyword>
<feature type="domain" description="Oxo-4-hydroxy-4-carboxy-5-ureidoimidazoline decarboxylase" evidence="14">
    <location>
        <begin position="8"/>
        <end position="163"/>
    </location>
</feature>
<comment type="catalytic activity">
    <reaction evidence="1">
        <text>5-hydroxy-2-oxo-4-ureido-2,5-dihydro-1H-imidazole-5-carboxylate + H(+) = (S)-allantoin + CO2</text>
        <dbReference type="Rhea" id="RHEA:26301"/>
        <dbReference type="ChEBI" id="CHEBI:15378"/>
        <dbReference type="ChEBI" id="CHEBI:15678"/>
        <dbReference type="ChEBI" id="CHEBI:16526"/>
        <dbReference type="ChEBI" id="CHEBI:58639"/>
        <dbReference type="EC" id="4.1.1.97"/>
    </reaction>
</comment>
<accession>A0AAD8DDV3</accession>
<evidence type="ECO:0000313" key="16">
    <source>
        <dbReference type="Proteomes" id="UP001230051"/>
    </source>
</evidence>
<evidence type="ECO:0000256" key="6">
    <source>
        <dbReference type="ARBA" id="ARBA00012257"/>
    </source>
</evidence>
<dbReference type="Proteomes" id="UP001230051">
    <property type="component" value="Unassembled WGS sequence"/>
</dbReference>
<gene>
    <name evidence="15" type="primary">urad</name>
    <name evidence="15" type="ORF">AOXY_G11218</name>
</gene>
<evidence type="ECO:0000256" key="11">
    <source>
        <dbReference type="ARBA" id="ARBA00030624"/>
    </source>
</evidence>
<dbReference type="GO" id="GO:0000255">
    <property type="term" value="P:allantoin metabolic process"/>
    <property type="evidence" value="ECO:0007669"/>
    <property type="project" value="InterPro"/>
</dbReference>
<comment type="subcellular location">
    <subcellularLocation>
        <location evidence="3">Peroxisome</location>
    </subcellularLocation>
</comment>
<dbReference type="GO" id="GO:0006144">
    <property type="term" value="P:purine nucleobase metabolic process"/>
    <property type="evidence" value="ECO:0007669"/>
    <property type="project" value="UniProtKB-KW"/>
</dbReference>
<sequence>MDVQVVNCMTCEEFVRVFGNVVERCPLIAAALWSRRPFSSTLELENGFNEFIDSLSIEGKEGILRCHPDLAGRELLAGTLTVESRGEQGHAGLTSLSSADALRMNQLNSQYKEQFGFPFVICARMSDKDRILQQLESRVRNQQLQELQCGIEEVKSICRLRLQDIYNRAAKSTKL</sequence>
<dbReference type="GO" id="GO:0019628">
    <property type="term" value="P:urate catabolic process"/>
    <property type="evidence" value="ECO:0007669"/>
    <property type="project" value="TreeGrafter"/>
</dbReference>
<evidence type="ECO:0000256" key="1">
    <source>
        <dbReference type="ARBA" id="ARBA00001163"/>
    </source>
</evidence>
<dbReference type="GO" id="GO:0005777">
    <property type="term" value="C:peroxisome"/>
    <property type="evidence" value="ECO:0007669"/>
    <property type="project" value="UniProtKB-SubCell"/>
</dbReference>
<dbReference type="PANTHER" id="PTHR43466">
    <property type="entry name" value="2-OXO-4-HYDROXY-4-CARBOXY-5-UREIDOIMIDAZOLINE DECARBOXYLASE-RELATED"/>
    <property type="match status" value="1"/>
</dbReference>
<evidence type="ECO:0000256" key="13">
    <source>
        <dbReference type="ARBA" id="ARBA00071134"/>
    </source>
</evidence>
<organism evidence="15 16">
    <name type="scientific">Acipenser oxyrinchus oxyrinchus</name>
    <dbReference type="NCBI Taxonomy" id="40147"/>
    <lineage>
        <taxon>Eukaryota</taxon>
        <taxon>Metazoa</taxon>
        <taxon>Chordata</taxon>
        <taxon>Craniata</taxon>
        <taxon>Vertebrata</taxon>
        <taxon>Euteleostomi</taxon>
        <taxon>Actinopterygii</taxon>
        <taxon>Chondrostei</taxon>
        <taxon>Acipenseriformes</taxon>
        <taxon>Acipenseridae</taxon>
        <taxon>Acipenser</taxon>
    </lineage>
</organism>
<protein>
    <recommendedName>
        <fullName evidence="13">2-oxo-4-hydroxy-4-carboxy-5-ureidoimidazoline decarboxylase</fullName>
        <ecNumber evidence="6">4.1.1.97</ecNumber>
    </recommendedName>
    <alternativeName>
        <fullName evidence="12">Parahox neighbor</fullName>
    </alternativeName>
    <alternativeName>
        <fullName evidence="11">Ureidoimidazoline (2-oxo-4-hydroxy-4-carboxy-5-) decarboxylase</fullName>
    </alternativeName>
</protein>
<keyword evidence="8" id="KW-0210">Decarboxylase</keyword>
<proteinExistence type="inferred from homology"/>
<evidence type="ECO:0000256" key="4">
    <source>
        <dbReference type="ARBA" id="ARBA00004754"/>
    </source>
</evidence>
<comment type="similarity">
    <text evidence="5">Belongs to the OHCU decarboxylase family.</text>
</comment>
<dbReference type="EC" id="4.1.1.97" evidence="6"/>
<name>A0AAD8DDV3_ACIOX</name>
<dbReference type="FunFam" id="1.10.3330.10:FF:000001">
    <property type="entry name" value="2-oxo-4-hydroxy-4-carboxy-5-ureidoimidazoline decarboxylase"/>
    <property type="match status" value="1"/>
</dbReference>
<evidence type="ECO:0000256" key="3">
    <source>
        <dbReference type="ARBA" id="ARBA00004275"/>
    </source>
</evidence>
<reference evidence="15" key="1">
    <citation type="submission" date="2022-02" db="EMBL/GenBank/DDBJ databases">
        <title>Atlantic sturgeon de novo genome assembly.</title>
        <authorList>
            <person name="Stock M."/>
            <person name="Klopp C."/>
            <person name="Guiguen Y."/>
            <person name="Cabau C."/>
            <person name="Parinello H."/>
            <person name="Santidrian Yebra-Pimentel E."/>
            <person name="Kuhl H."/>
            <person name="Dirks R.P."/>
            <person name="Guessner J."/>
            <person name="Wuertz S."/>
            <person name="Du K."/>
            <person name="Schartl M."/>
        </authorList>
    </citation>
    <scope>NUCLEOTIDE SEQUENCE</scope>
    <source>
        <strain evidence="15">STURGEONOMICS-FGT-2020</strain>
        <tissue evidence="15">Whole blood</tissue>
    </source>
</reference>
<keyword evidence="10" id="KW-0456">Lyase</keyword>
<dbReference type="Gene3D" id="1.10.3330.10">
    <property type="entry name" value="Oxo-4-hydroxy-4-carboxy-5-ureidoimidazoline decarboxylase"/>
    <property type="match status" value="1"/>
</dbReference>
<dbReference type="PANTHER" id="PTHR43466:SF1">
    <property type="entry name" value="2-OXO-4-HYDROXY-4-CARBOXY-5-UREIDOIMIDAZOLINE DECARBOXYLASE-RELATED"/>
    <property type="match status" value="1"/>
</dbReference>
<comment type="caution">
    <text evidence="15">The sequence shown here is derived from an EMBL/GenBank/DDBJ whole genome shotgun (WGS) entry which is preliminary data.</text>
</comment>
<dbReference type="GO" id="GO:0051997">
    <property type="term" value="F:2-oxo-4-hydroxy-4-carboxy-5-ureidoimidazoline decarboxylase activity"/>
    <property type="evidence" value="ECO:0007669"/>
    <property type="project" value="UniProtKB-EC"/>
</dbReference>
<evidence type="ECO:0000256" key="12">
    <source>
        <dbReference type="ARBA" id="ARBA00032116"/>
    </source>
</evidence>
<dbReference type="InterPro" id="IPR036778">
    <property type="entry name" value="OHCU_decarboxylase_sf"/>
</dbReference>
<evidence type="ECO:0000256" key="5">
    <source>
        <dbReference type="ARBA" id="ARBA00005793"/>
    </source>
</evidence>
<keyword evidence="9" id="KW-0576">Peroxisome</keyword>
<evidence type="ECO:0000256" key="10">
    <source>
        <dbReference type="ARBA" id="ARBA00023239"/>
    </source>
</evidence>
<dbReference type="AlphaFoldDB" id="A0AAD8DDV3"/>